<evidence type="ECO:0000256" key="1">
    <source>
        <dbReference type="SAM" id="Phobius"/>
    </source>
</evidence>
<reference evidence="2" key="1">
    <citation type="journal article" date="2008" name="BMC Genomics">
        <title>A conifer genomics resource of 200,000 spruce (Picea spp.) ESTs and 6,464 high-quality, sequence-finished full-length cDNAs for Sitka spruce (Picea sitchensis).</title>
        <authorList>
            <person name="Ralph S.G."/>
            <person name="Chun H.J."/>
            <person name="Kolosova N."/>
            <person name="Cooper D."/>
            <person name="Oddy C."/>
            <person name="Ritland C.E."/>
            <person name="Kirkpatrick R."/>
            <person name="Moore R."/>
            <person name="Barber S."/>
            <person name="Holt R.A."/>
            <person name="Jones S.J."/>
            <person name="Marra M.A."/>
            <person name="Douglas C.J."/>
            <person name="Ritland K."/>
            <person name="Bohlmann J."/>
        </authorList>
    </citation>
    <scope>NUCLEOTIDE SEQUENCE</scope>
    <source>
        <tissue evidence="2">Bark</tissue>
    </source>
</reference>
<keyword evidence="1" id="KW-1133">Transmembrane helix</keyword>
<organism evidence="2">
    <name type="scientific">Picea sitchensis</name>
    <name type="common">Sitka spruce</name>
    <name type="synonym">Pinus sitchensis</name>
    <dbReference type="NCBI Taxonomy" id="3332"/>
    <lineage>
        <taxon>Eukaryota</taxon>
        <taxon>Viridiplantae</taxon>
        <taxon>Streptophyta</taxon>
        <taxon>Embryophyta</taxon>
        <taxon>Tracheophyta</taxon>
        <taxon>Spermatophyta</taxon>
        <taxon>Pinopsida</taxon>
        <taxon>Pinidae</taxon>
        <taxon>Conifers I</taxon>
        <taxon>Pinales</taxon>
        <taxon>Pinaceae</taxon>
        <taxon>Picea</taxon>
    </lineage>
</organism>
<evidence type="ECO:0000313" key="2">
    <source>
        <dbReference type="EMBL" id="ABK21739.1"/>
    </source>
</evidence>
<proteinExistence type="evidence at transcript level"/>
<keyword evidence="1" id="KW-0812">Transmembrane</keyword>
<protein>
    <submittedName>
        <fullName evidence="2">Uncharacterized protein</fullName>
    </submittedName>
</protein>
<name>A9NM78_PICSI</name>
<accession>A9NM78</accession>
<feature type="transmembrane region" description="Helical" evidence="1">
    <location>
        <begin position="44"/>
        <end position="65"/>
    </location>
</feature>
<dbReference type="EMBL" id="EF082377">
    <property type="protein sequence ID" value="ABK21739.1"/>
    <property type="molecule type" value="mRNA"/>
</dbReference>
<keyword evidence="1" id="KW-0472">Membrane</keyword>
<sequence>MQKGLQKEELLVLELQPTKFVGLPIQMGENAMMQIFLQHSMQGYMMELMCSLFLSDLTLLFLIIFKMELQLERSMQSTEER</sequence>
<dbReference type="AlphaFoldDB" id="A9NM78"/>